<dbReference type="RefSeq" id="WP_166521829.1">
    <property type="nucleotide sequence ID" value="NZ_JAAABI010000001.1"/>
</dbReference>
<keyword evidence="2" id="KW-1185">Reference proteome</keyword>
<name>A0A964TA43_9FLAO</name>
<comment type="caution">
    <text evidence="1">The sequence shown here is derived from an EMBL/GenBank/DDBJ whole genome shotgun (WGS) entry which is preliminary data.</text>
</comment>
<evidence type="ECO:0000313" key="2">
    <source>
        <dbReference type="Proteomes" id="UP000667650"/>
    </source>
</evidence>
<dbReference type="AlphaFoldDB" id="A0A964TA43"/>
<dbReference type="Proteomes" id="UP000667650">
    <property type="component" value="Unassembled WGS sequence"/>
</dbReference>
<accession>A0A964TA43</accession>
<gene>
    <name evidence="1" type="ORF">GTQ34_00630</name>
</gene>
<organism evidence="1 2">
    <name type="scientific">Flagellimonas ochracea</name>
    <dbReference type="NCBI Taxonomy" id="2696472"/>
    <lineage>
        <taxon>Bacteria</taxon>
        <taxon>Pseudomonadati</taxon>
        <taxon>Bacteroidota</taxon>
        <taxon>Flavobacteriia</taxon>
        <taxon>Flavobacteriales</taxon>
        <taxon>Flavobacteriaceae</taxon>
        <taxon>Flagellimonas</taxon>
    </lineage>
</organism>
<reference evidence="1" key="1">
    <citation type="submission" date="2020-01" db="EMBL/GenBank/DDBJ databases">
        <title>Muricauda ochracea sp. nov., isolated from a tidal flat of Garorim bay in Korea.</title>
        <authorList>
            <person name="Kim D."/>
            <person name="Yoo Y."/>
            <person name="Kim J.-J."/>
        </authorList>
    </citation>
    <scope>NUCLEOTIDE SEQUENCE</scope>
    <source>
        <strain evidence="1">JGD-17</strain>
    </source>
</reference>
<proteinExistence type="predicted"/>
<sequence length="165" mass="19585">MFKFIAYLKFLVKSTNAHGVHSPFVFNYVTQCLYSKKRFSRDKALNVLMNSIHYFQAEKVYLENNEAIKRKISNKFHQINFEDSPRDVLFINQLDKLGFHALLHERVFHNDSMILVNSIHANQKKQQDWAELTKLPEISVSIDMFYCGAIFIRKEQVKQHFTIRI</sequence>
<evidence type="ECO:0000313" key="1">
    <source>
        <dbReference type="EMBL" id="NAY90411.1"/>
    </source>
</evidence>
<protein>
    <submittedName>
        <fullName evidence="1">Uncharacterized protein</fullName>
    </submittedName>
</protein>
<dbReference type="EMBL" id="JAAABI010000001">
    <property type="protein sequence ID" value="NAY90411.1"/>
    <property type="molecule type" value="Genomic_DNA"/>
</dbReference>